<evidence type="ECO:0000256" key="2">
    <source>
        <dbReference type="ARBA" id="ARBA00002901"/>
    </source>
</evidence>
<keyword evidence="14" id="KW-1185">Reference proteome</keyword>
<accession>A0A8S8XE50</accession>
<evidence type="ECO:0000256" key="7">
    <source>
        <dbReference type="ARBA" id="ARBA00022723"/>
    </source>
</evidence>
<dbReference type="Pfam" id="PF00994">
    <property type="entry name" value="MoCF_biosynth"/>
    <property type="match status" value="1"/>
</dbReference>
<dbReference type="SMART" id="SM00852">
    <property type="entry name" value="MoCF_biosynth"/>
    <property type="match status" value="1"/>
</dbReference>
<name>A0A8S8XE50_9PROT</name>
<evidence type="ECO:0000256" key="4">
    <source>
        <dbReference type="ARBA" id="ARBA00010763"/>
    </source>
</evidence>
<evidence type="ECO:0000256" key="8">
    <source>
        <dbReference type="ARBA" id="ARBA00022842"/>
    </source>
</evidence>
<evidence type="ECO:0000256" key="11">
    <source>
        <dbReference type="RuleBase" id="RU365090"/>
    </source>
</evidence>
<dbReference type="Gene3D" id="2.170.190.11">
    <property type="entry name" value="Molybdopterin biosynthesis moea protein, domain 3"/>
    <property type="match status" value="1"/>
</dbReference>
<dbReference type="EMBL" id="BOPV01000001">
    <property type="protein sequence ID" value="GIL41713.1"/>
    <property type="molecule type" value="Genomic_DNA"/>
</dbReference>
<dbReference type="InterPro" id="IPR005111">
    <property type="entry name" value="MoeA_C_domain_IV"/>
</dbReference>
<evidence type="ECO:0000259" key="12">
    <source>
        <dbReference type="SMART" id="SM00852"/>
    </source>
</evidence>
<dbReference type="InterPro" id="IPR036425">
    <property type="entry name" value="MoaB/Mog-like_dom_sf"/>
</dbReference>
<dbReference type="Gene3D" id="3.90.105.10">
    <property type="entry name" value="Molybdopterin biosynthesis moea protein, domain 2"/>
    <property type="match status" value="1"/>
</dbReference>
<comment type="cofactor">
    <cofactor evidence="1 11">
        <name>Mg(2+)</name>
        <dbReference type="ChEBI" id="CHEBI:18420"/>
    </cofactor>
</comment>
<dbReference type="SUPFAM" id="SSF63867">
    <property type="entry name" value="MoeA C-terminal domain-like"/>
    <property type="match status" value="1"/>
</dbReference>
<dbReference type="SUPFAM" id="SSF63882">
    <property type="entry name" value="MoeA N-terminal region -like"/>
    <property type="match status" value="1"/>
</dbReference>
<evidence type="ECO:0000256" key="3">
    <source>
        <dbReference type="ARBA" id="ARBA00005046"/>
    </source>
</evidence>
<dbReference type="GO" id="GO:0046872">
    <property type="term" value="F:metal ion binding"/>
    <property type="evidence" value="ECO:0007669"/>
    <property type="project" value="UniProtKB-UniRule"/>
</dbReference>
<dbReference type="GO" id="GO:0061599">
    <property type="term" value="F:molybdopterin molybdotransferase activity"/>
    <property type="evidence" value="ECO:0007669"/>
    <property type="project" value="UniProtKB-UniRule"/>
</dbReference>
<evidence type="ECO:0000256" key="10">
    <source>
        <dbReference type="ARBA" id="ARBA00047317"/>
    </source>
</evidence>
<gene>
    <name evidence="13" type="primary">moeA</name>
    <name evidence="13" type="ORF">TMPK1_39500</name>
</gene>
<keyword evidence="6 11" id="KW-0808">Transferase</keyword>
<evidence type="ECO:0000313" key="13">
    <source>
        <dbReference type="EMBL" id="GIL41713.1"/>
    </source>
</evidence>
<dbReference type="GO" id="GO:0006777">
    <property type="term" value="P:Mo-molybdopterin cofactor biosynthetic process"/>
    <property type="evidence" value="ECO:0007669"/>
    <property type="project" value="UniProtKB-UniRule"/>
</dbReference>
<evidence type="ECO:0000256" key="1">
    <source>
        <dbReference type="ARBA" id="ARBA00001946"/>
    </source>
</evidence>
<dbReference type="CDD" id="cd00887">
    <property type="entry name" value="MoeA"/>
    <property type="match status" value="1"/>
</dbReference>
<evidence type="ECO:0000313" key="14">
    <source>
        <dbReference type="Proteomes" id="UP000681075"/>
    </source>
</evidence>
<comment type="similarity">
    <text evidence="4 11">Belongs to the MoeA family.</text>
</comment>
<comment type="function">
    <text evidence="2 11">Catalyzes the insertion of molybdate into adenylated molybdopterin with the concomitant release of AMP.</text>
</comment>
<keyword evidence="5 11" id="KW-0500">Molybdenum</keyword>
<proteinExistence type="inferred from homology"/>
<dbReference type="InterPro" id="IPR036688">
    <property type="entry name" value="MoeA_C_domain_IV_sf"/>
</dbReference>
<dbReference type="PROSITE" id="PS01079">
    <property type="entry name" value="MOCF_BIOSYNTHESIS_2"/>
    <property type="match status" value="1"/>
</dbReference>
<organism evidence="13 14">
    <name type="scientific">Roseiterribacter gracilis</name>
    <dbReference type="NCBI Taxonomy" id="2812848"/>
    <lineage>
        <taxon>Bacteria</taxon>
        <taxon>Pseudomonadati</taxon>
        <taxon>Pseudomonadota</taxon>
        <taxon>Alphaproteobacteria</taxon>
        <taxon>Rhodospirillales</taxon>
        <taxon>Roseiterribacteraceae</taxon>
        <taxon>Roseiterribacter</taxon>
    </lineage>
</organism>
<protein>
    <recommendedName>
        <fullName evidence="11">Molybdopterin molybdenumtransferase</fullName>
        <ecNumber evidence="11">2.10.1.1</ecNumber>
    </recommendedName>
</protein>
<dbReference type="Proteomes" id="UP000681075">
    <property type="component" value="Unassembled WGS sequence"/>
</dbReference>
<reference evidence="13" key="1">
    <citation type="submission" date="2021-02" db="EMBL/GenBank/DDBJ databases">
        <title>Genome sequence of Rhodospirillales sp. strain TMPK1 isolated from soil.</title>
        <authorList>
            <person name="Nakai R."/>
            <person name="Kusada H."/>
            <person name="Tamaki H."/>
        </authorList>
    </citation>
    <scope>NUCLEOTIDE SEQUENCE</scope>
    <source>
        <strain evidence="13">TMPK1</strain>
    </source>
</reference>
<dbReference type="InterPro" id="IPR001453">
    <property type="entry name" value="MoaB/Mog_dom"/>
</dbReference>
<dbReference type="AlphaFoldDB" id="A0A8S8XE50"/>
<dbReference type="NCBIfam" id="NF045515">
    <property type="entry name" value="Glp_gephyrin"/>
    <property type="match status" value="1"/>
</dbReference>
<dbReference type="Pfam" id="PF03454">
    <property type="entry name" value="MoeA_C"/>
    <property type="match status" value="1"/>
</dbReference>
<dbReference type="PANTHER" id="PTHR10192:SF5">
    <property type="entry name" value="GEPHYRIN"/>
    <property type="match status" value="1"/>
</dbReference>
<keyword evidence="9 11" id="KW-0501">Molybdenum cofactor biosynthesis</keyword>
<comment type="pathway">
    <text evidence="3 11">Cofactor biosynthesis; molybdopterin biosynthesis.</text>
</comment>
<comment type="caution">
    <text evidence="13">The sequence shown here is derived from an EMBL/GenBank/DDBJ whole genome shotgun (WGS) entry which is preliminary data.</text>
</comment>
<keyword evidence="8 11" id="KW-0460">Magnesium</keyword>
<feature type="domain" description="MoaB/Mog" evidence="12">
    <location>
        <begin position="174"/>
        <end position="311"/>
    </location>
</feature>
<evidence type="ECO:0000256" key="6">
    <source>
        <dbReference type="ARBA" id="ARBA00022679"/>
    </source>
</evidence>
<dbReference type="InterPro" id="IPR005110">
    <property type="entry name" value="MoeA_linker/N"/>
</dbReference>
<dbReference type="FunFam" id="3.40.980.10:FF:000004">
    <property type="entry name" value="Molybdopterin molybdenumtransferase"/>
    <property type="match status" value="1"/>
</dbReference>
<dbReference type="PANTHER" id="PTHR10192">
    <property type="entry name" value="MOLYBDOPTERIN BIOSYNTHESIS PROTEIN"/>
    <property type="match status" value="1"/>
</dbReference>
<dbReference type="EC" id="2.10.1.1" evidence="11"/>
<dbReference type="Pfam" id="PF03453">
    <property type="entry name" value="MoeA_N"/>
    <property type="match status" value="1"/>
</dbReference>
<evidence type="ECO:0000256" key="5">
    <source>
        <dbReference type="ARBA" id="ARBA00022505"/>
    </source>
</evidence>
<dbReference type="InterPro" id="IPR008284">
    <property type="entry name" value="MoCF_biosynth_CS"/>
</dbReference>
<evidence type="ECO:0000256" key="9">
    <source>
        <dbReference type="ARBA" id="ARBA00023150"/>
    </source>
</evidence>
<dbReference type="SUPFAM" id="SSF53218">
    <property type="entry name" value="Molybdenum cofactor biosynthesis proteins"/>
    <property type="match status" value="1"/>
</dbReference>
<dbReference type="InterPro" id="IPR036135">
    <property type="entry name" value="MoeA_linker/N_sf"/>
</dbReference>
<dbReference type="Gene3D" id="2.40.340.10">
    <property type="entry name" value="MoeA, C-terminal, domain IV"/>
    <property type="match status" value="1"/>
</dbReference>
<dbReference type="NCBIfam" id="TIGR00177">
    <property type="entry name" value="molyb_syn"/>
    <property type="match status" value="1"/>
</dbReference>
<keyword evidence="7 11" id="KW-0479">Metal-binding</keyword>
<sequence>MLTLDQALDRIAAMFAPTGATETVSLDLARGRALAADVIAPVSVPPADNSAVDGWAVRFEDLPGTLRVATGRAAAGHPFGGTVAPGEALRIFTGAIIPDGADTVVMQEDAREQDGAVVLPATARVGANRRLAGEDMQAGDVVLRAGTRLGAGALGMLAALGIGRVATRARLKVAIFSNGDELTEAGANAAPGRIYDSNRPMMRAALTALGCNVEDLGILPDRRDTIDAALLHAASSADAIVSSAGMSVGEEDHVRAAIEARGALDFWSLAIKPGKPIAIGNVAGTPCFGLPGNPVAALLTLLLVVQPALQRLGGFTVTPPLRVPVTCGFDIRKKVGRREFVRVNLVRRADGAVVAMKYPRDGVGVLTSVVESDGVVELPEAIETFAAGQALPFLSWRALGLV</sequence>
<dbReference type="InterPro" id="IPR038987">
    <property type="entry name" value="MoeA-like"/>
</dbReference>
<dbReference type="RefSeq" id="WP_420245322.1">
    <property type="nucleotide sequence ID" value="NZ_BOPV01000001.1"/>
</dbReference>
<dbReference type="GO" id="GO:0005829">
    <property type="term" value="C:cytosol"/>
    <property type="evidence" value="ECO:0007669"/>
    <property type="project" value="TreeGrafter"/>
</dbReference>
<comment type="catalytic activity">
    <reaction evidence="10">
        <text>adenylyl-molybdopterin + molybdate = Mo-molybdopterin + AMP + H(+)</text>
        <dbReference type="Rhea" id="RHEA:35047"/>
        <dbReference type="ChEBI" id="CHEBI:15378"/>
        <dbReference type="ChEBI" id="CHEBI:36264"/>
        <dbReference type="ChEBI" id="CHEBI:62727"/>
        <dbReference type="ChEBI" id="CHEBI:71302"/>
        <dbReference type="ChEBI" id="CHEBI:456215"/>
        <dbReference type="EC" id="2.10.1.1"/>
    </reaction>
</comment>
<dbReference type="Gene3D" id="3.40.980.10">
    <property type="entry name" value="MoaB/Mog-like domain"/>
    <property type="match status" value="1"/>
</dbReference>